<evidence type="ECO:0000256" key="6">
    <source>
        <dbReference type="SAM" id="Phobius"/>
    </source>
</evidence>
<gene>
    <name evidence="7" type="primary">g3628</name>
    <name evidence="7" type="ORF">EsDP_00003628</name>
</gene>
<dbReference type="InterPro" id="IPR007568">
    <property type="entry name" value="RTA1"/>
</dbReference>
<feature type="compositionally biased region" description="Polar residues" evidence="5">
    <location>
        <begin position="226"/>
        <end position="239"/>
    </location>
</feature>
<evidence type="ECO:0000313" key="7">
    <source>
        <dbReference type="EMBL" id="GAB0135285.1"/>
    </source>
</evidence>
<evidence type="ECO:0000256" key="1">
    <source>
        <dbReference type="ARBA" id="ARBA00004141"/>
    </source>
</evidence>
<name>A0ABQ0CPA4_9HYPO</name>
<comment type="subcellular location">
    <subcellularLocation>
        <location evidence="1">Membrane</location>
        <topology evidence="1">Multi-pass membrane protein</topology>
    </subcellularLocation>
</comment>
<evidence type="ECO:0000256" key="3">
    <source>
        <dbReference type="ARBA" id="ARBA00022989"/>
    </source>
</evidence>
<dbReference type="PANTHER" id="PTHR31465:SF9">
    <property type="entry name" value="SPHINGOID LONG-CHAIN BASE TRANSPORTER RSB1"/>
    <property type="match status" value="1"/>
</dbReference>
<reference evidence="8" key="1">
    <citation type="submission" date="2024-06" db="EMBL/GenBank/DDBJ databases">
        <title>Draft Genome Sequences of Epichloe bromicola Strains Isolated from Elymus ciliaris.</title>
        <authorList>
            <consortium name="Epichloe bromicola genome sequencing consortium"/>
            <person name="Miura A."/>
            <person name="Imano S."/>
            <person name="Ashida A."/>
            <person name="Sato I."/>
            <person name="Chiba S."/>
            <person name="Tanaka A."/>
            <person name="Camagna M."/>
            <person name="Takemoto D."/>
        </authorList>
    </citation>
    <scope>NUCLEOTIDE SEQUENCE [LARGE SCALE GENOMIC DNA]</scope>
    <source>
        <strain evidence="8">DP</strain>
    </source>
</reference>
<sequence>MLGPSFVSAALFVAVPHLFIVYGEKLGPFNFRPVLAGLILYTLIAAAICVEAVGVVFVSYEFLGVTRDRSASIIAAGLGVQCVSLLFSAAVYFFCVLGLDSGQEIPDDSRATIYSASRFRRFLRGVEISTSLLLVQSIYRIVELAGGVDGSLFQNEAAFMIMDGALPLVPVLFLTMLHPGTAFGKAWTQASSRRARRPNPLPLQQDRGLSHSAHHAYDPNIRKHVTPQSPNNSQRTAGSSHGPGFANGSPGLPTSPRPSHKSPSPKVSSPNSTTATGKRFSDRSERRIALQKELVDSETLW</sequence>
<keyword evidence="4 6" id="KW-0472">Membrane</keyword>
<keyword evidence="8" id="KW-1185">Reference proteome</keyword>
<keyword evidence="2 6" id="KW-0812">Transmembrane</keyword>
<feature type="transmembrane region" description="Helical" evidence="6">
    <location>
        <begin position="35"/>
        <end position="60"/>
    </location>
</feature>
<evidence type="ECO:0000256" key="5">
    <source>
        <dbReference type="SAM" id="MobiDB-lite"/>
    </source>
</evidence>
<keyword evidence="3 6" id="KW-1133">Transmembrane helix</keyword>
<dbReference type="PANTHER" id="PTHR31465">
    <property type="entry name" value="PROTEIN RTA1-RELATED"/>
    <property type="match status" value="1"/>
</dbReference>
<accession>A0ABQ0CPA4</accession>
<feature type="compositionally biased region" description="Low complexity" evidence="5">
    <location>
        <begin position="261"/>
        <end position="274"/>
    </location>
</feature>
<feature type="transmembrane region" description="Helical" evidence="6">
    <location>
        <begin position="6"/>
        <end position="23"/>
    </location>
</feature>
<evidence type="ECO:0000256" key="4">
    <source>
        <dbReference type="ARBA" id="ARBA00023136"/>
    </source>
</evidence>
<dbReference type="Proteomes" id="UP001562357">
    <property type="component" value="Unassembled WGS sequence"/>
</dbReference>
<proteinExistence type="predicted"/>
<evidence type="ECO:0000256" key="2">
    <source>
        <dbReference type="ARBA" id="ARBA00022692"/>
    </source>
</evidence>
<protein>
    <submittedName>
        <fullName evidence="7">Uncharacterized protein</fullName>
    </submittedName>
</protein>
<feature type="region of interest" description="Disordered" evidence="5">
    <location>
        <begin position="188"/>
        <end position="286"/>
    </location>
</feature>
<dbReference type="EMBL" id="BAAFGZ010000120">
    <property type="protein sequence ID" value="GAB0135285.1"/>
    <property type="molecule type" value="Genomic_DNA"/>
</dbReference>
<feature type="transmembrane region" description="Helical" evidence="6">
    <location>
        <begin position="72"/>
        <end position="101"/>
    </location>
</feature>
<dbReference type="Pfam" id="PF04479">
    <property type="entry name" value="RTA1"/>
    <property type="match status" value="1"/>
</dbReference>
<evidence type="ECO:0000313" key="8">
    <source>
        <dbReference type="Proteomes" id="UP001562357"/>
    </source>
</evidence>
<comment type="caution">
    <text evidence="7">The sequence shown here is derived from an EMBL/GenBank/DDBJ whole genome shotgun (WGS) entry which is preliminary data.</text>
</comment>
<feature type="transmembrane region" description="Helical" evidence="6">
    <location>
        <begin position="157"/>
        <end position="177"/>
    </location>
</feature>
<organism evidence="7 8">
    <name type="scientific">Epichloe bromicola</name>
    <dbReference type="NCBI Taxonomy" id="79588"/>
    <lineage>
        <taxon>Eukaryota</taxon>
        <taxon>Fungi</taxon>
        <taxon>Dikarya</taxon>
        <taxon>Ascomycota</taxon>
        <taxon>Pezizomycotina</taxon>
        <taxon>Sordariomycetes</taxon>
        <taxon>Hypocreomycetidae</taxon>
        <taxon>Hypocreales</taxon>
        <taxon>Clavicipitaceae</taxon>
        <taxon>Epichloe</taxon>
    </lineage>
</organism>